<evidence type="ECO:0000313" key="4">
    <source>
        <dbReference type="EnsemblMetazoa" id="G841.28:cds"/>
    </source>
</evidence>
<feature type="domain" description="Carboxylesterase type B" evidence="3">
    <location>
        <begin position="30"/>
        <end position="553"/>
    </location>
</feature>
<dbReference type="OMA" id="GERIGCH"/>
<dbReference type="OrthoDB" id="408631at2759"/>
<dbReference type="AlphaFoldDB" id="A0A8W8NP29"/>
<proteinExistence type="inferred from homology"/>
<dbReference type="SUPFAM" id="SSF53474">
    <property type="entry name" value="alpha/beta-Hydrolases"/>
    <property type="match status" value="1"/>
</dbReference>
<dbReference type="EnsemblMetazoa" id="G841.28">
    <property type="protein sequence ID" value="G841.28:cds"/>
    <property type="gene ID" value="G841"/>
</dbReference>
<sequence>MEMNLKHILVFATLIFLSSSQMDQDKKEITLRTRLGTIIGFTDFRNARIFYNIPYGKAPIGTRKFAKPEPFGGWNETRNGYDFSPLCPQVYTRFLGMFRMDVDCLILNIYTPVNVTGKLPVMVWIHGGGYTAGGAISYDGSALANVGNVVVVTINYRLGLEGFLSFGDRFLKGNYGIWDQILALEWVKNNIEDYGGNPEEVTIFGESAGGMSVSLLSLIPRNKGLFKRAIMQSGVANSVFAFQHDPADSKRAIAGQFGCPYNQVNPRASFECMQQVTMSTLVNATGNVISNADSTLLPVGPVVDEELFKRTIPEMLADKGSEELDFFRTIDIMVGTADSEGSLLLRMGKAVQSTYGFNIITDGIPYHVFCNVFIQGIVTETYKGNDKVSEAMCRRYGRADDQSETSRQAVNMYTDMFFLSPAVEILLVHASDNKIAKSYQFVFSEWSLPFIFDAEEFPPWYQGAGHATDLIYLFFLEFMPILKPNITIDASDHKLAKRMRVQWTNFAKYGNPNAPGGAKEEWPQYDANGRQFLQLNKLNMTVGMDYRGNEVKFFLKTIPSILETANSDAYKFSGILAIVIPIAYFIHCLINDLF</sequence>
<name>A0A8W8NP29_MAGGI</name>
<dbReference type="InterPro" id="IPR002018">
    <property type="entry name" value="CarbesteraseB"/>
</dbReference>
<evidence type="ECO:0000313" key="5">
    <source>
        <dbReference type="Proteomes" id="UP000005408"/>
    </source>
</evidence>
<dbReference type="Pfam" id="PF00135">
    <property type="entry name" value="COesterase"/>
    <property type="match status" value="1"/>
</dbReference>
<dbReference type="Gene3D" id="3.40.50.1820">
    <property type="entry name" value="alpha/beta hydrolase"/>
    <property type="match status" value="1"/>
</dbReference>
<evidence type="ECO:0000259" key="3">
    <source>
        <dbReference type="Pfam" id="PF00135"/>
    </source>
</evidence>
<feature type="signal peptide" evidence="2">
    <location>
        <begin position="1"/>
        <end position="20"/>
    </location>
</feature>
<protein>
    <recommendedName>
        <fullName evidence="3">Carboxylesterase type B domain-containing protein</fullName>
    </recommendedName>
</protein>
<keyword evidence="5" id="KW-1185">Reference proteome</keyword>
<feature type="chain" id="PRO_5036490330" description="Carboxylesterase type B domain-containing protein" evidence="2">
    <location>
        <begin position="21"/>
        <end position="594"/>
    </location>
</feature>
<comment type="similarity">
    <text evidence="1">Belongs to the type-B carboxylesterase/lipase family.</text>
</comment>
<accession>A0A8W8NP29</accession>
<reference evidence="4" key="1">
    <citation type="submission" date="2022-08" db="UniProtKB">
        <authorList>
            <consortium name="EnsemblMetazoa"/>
        </authorList>
    </citation>
    <scope>IDENTIFICATION</scope>
    <source>
        <strain evidence="4">05x7-T-G4-1.051#20</strain>
    </source>
</reference>
<evidence type="ECO:0000256" key="2">
    <source>
        <dbReference type="SAM" id="SignalP"/>
    </source>
</evidence>
<evidence type="ECO:0000256" key="1">
    <source>
        <dbReference type="ARBA" id="ARBA00005964"/>
    </source>
</evidence>
<dbReference type="InterPro" id="IPR029058">
    <property type="entry name" value="AB_hydrolase_fold"/>
</dbReference>
<keyword evidence="2" id="KW-0732">Signal</keyword>
<dbReference type="Proteomes" id="UP000005408">
    <property type="component" value="Unassembled WGS sequence"/>
</dbReference>
<dbReference type="InterPro" id="IPR051093">
    <property type="entry name" value="Neuroligin/BSAL"/>
</dbReference>
<organism evidence="4 5">
    <name type="scientific">Magallana gigas</name>
    <name type="common">Pacific oyster</name>
    <name type="synonym">Crassostrea gigas</name>
    <dbReference type="NCBI Taxonomy" id="29159"/>
    <lineage>
        <taxon>Eukaryota</taxon>
        <taxon>Metazoa</taxon>
        <taxon>Spiralia</taxon>
        <taxon>Lophotrochozoa</taxon>
        <taxon>Mollusca</taxon>
        <taxon>Bivalvia</taxon>
        <taxon>Autobranchia</taxon>
        <taxon>Pteriomorphia</taxon>
        <taxon>Ostreida</taxon>
        <taxon>Ostreoidea</taxon>
        <taxon>Ostreidae</taxon>
        <taxon>Magallana</taxon>
    </lineage>
</organism>
<dbReference type="PANTHER" id="PTHR43903">
    <property type="entry name" value="NEUROLIGIN"/>
    <property type="match status" value="1"/>
</dbReference>